<dbReference type="InterPro" id="IPR036875">
    <property type="entry name" value="Znf_CCHC_sf"/>
</dbReference>
<feature type="domain" description="CCHC-type" evidence="3">
    <location>
        <begin position="47"/>
        <end position="61"/>
    </location>
</feature>
<dbReference type="GO" id="GO:0003676">
    <property type="term" value="F:nucleic acid binding"/>
    <property type="evidence" value="ECO:0007669"/>
    <property type="project" value="InterPro"/>
</dbReference>
<dbReference type="Gene3D" id="4.10.60.10">
    <property type="entry name" value="Zinc finger, CCHC-type"/>
    <property type="match status" value="1"/>
</dbReference>
<comment type="caution">
    <text evidence="4">The sequence shown here is derived from an EMBL/GenBank/DDBJ whole genome shotgun (WGS) entry which is preliminary data.</text>
</comment>
<name>A0A9D3YGJ6_DREPO</name>
<organism evidence="4 5">
    <name type="scientific">Dreissena polymorpha</name>
    <name type="common">Zebra mussel</name>
    <name type="synonym">Mytilus polymorpha</name>
    <dbReference type="NCBI Taxonomy" id="45954"/>
    <lineage>
        <taxon>Eukaryota</taxon>
        <taxon>Metazoa</taxon>
        <taxon>Spiralia</taxon>
        <taxon>Lophotrochozoa</taxon>
        <taxon>Mollusca</taxon>
        <taxon>Bivalvia</taxon>
        <taxon>Autobranchia</taxon>
        <taxon>Heteroconchia</taxon>
        <taxon>Euheterodonta</taxon>
        <taxon>Imparidentia</taxon>
        <taxon>Neoheterodontei</taxon>
        <taxon>Myida</taxon>
        <taxon>Dreissenoidea</taxon>
        <taxon>Dreissenidae</taxon>
        <taxon>Dreissena</taxon>
    </lineage>
</organism>
<feature type="region of interest" description="Disordered" evidence="2">
    <location>
        <begin position="67"/>
        <end position="98"/>
    </location>
</feature>
<evidence type="ECO:0000256" key="2">
    <source>
        <dbReference type="SAM" id="MobiDB-lite"/>
    </source>
</evidence>
<evidence type="ECO:0000259" key="3">
    <source>
        <dbReference type="PROSITE" id="PS50158"/>
    </source>
</evidence>
<dbReference type="PROSITE" id="PS50158">
    <property type="entry name" value="ZF_CCHC"/>
    <property type="match status" value="1"/>
</dbReference>
<dbReference type="Proteomes" id="UP000828390">
    <property type="component" value="Unassembled WGS sequence"/>
</dbReference>
<dbReference type="SUPFAM" id="SSF57756">
    <property type="entry name" value="Retrovirus zinc finger-like domains"/>
    <property type="match status" value="1"/>
</dbReference>
<protein>
    <recommendedName>
        <fullName evidence="3">CCHC-type domain-containing protein</fullName>
    </recommendedName>
</protein>
<sequence>MSENTGSDIVKQPTDQELLKTLISRIEKLKREKKHLQRRPPRRDVECFRCHQTGHYARDCPLNQTRDKSFPTKSNCATPSREHLNERGASLVPRGRSC</sequence>
<accession>A0A9D3YGJ6</accession>
<dbReference type="SMART" id="SM00343">
    <property type="entry name" value="ZnF_C2HC"/>
    <property type="match status" value="1"/>
</dbReference>
<dbReference type="EMBL" id="JAIWYP010000015">
    <property type="protein sequence ID" value="KAH3698905.1"/>
    <property type="molecule type" value="Genomic_DNA"/>
</dbReference>
<evidence type="ECO:0000313" key="5">
    <source>
        <dbReference type="Proteomes" id="UP000828390"/>
    </source>
</evidence>
<reference evidence="4" key="1">
    <citation type="journal article" date="2019" name="bioRxiv">
        <title>The Genome of the Zebra Mussel, Dreissena polymorpha: A Resource for Invasive Species Research.</title>
        <authorList>
            <person name="McCartney M.A."/>
            <person name="Auch B."/>
            <person name="Kono T."/>
            <person name="Mallez S."/>
            <person name="Zhang Y."/>
            <person name="Obille A."/>
            <person name="Becker A."/>
            <person name="Abrahante J.E."/>
            <person name="Garbe J."/>
            <person name="Badalamenti J.P."/>
            <person name="Herman A."/>
            <person name="Mangelson H."/>
            <person name="Liachko I."/>
            <person name="Sullivan S."/>
            <person name="Sone E.D."/>
            <person name="Koren S."/>
            <person name="Silverstein K.A.T."/>
            <person name="Beckman K.B."/>
            <person name="Gohl D.M."/>
        </authorList>
    </citation>
    <scope>NUCLEOTIDE SEQUENCE</scope>
    <source>
        <strain evidence="4">Duluth1</strain>
        <tissue evidence="4">Whole animal</tissue>
    </source>
</reference>
<dbReference type="Pfam" id="PF00098">
    <property type="entry name" value="zf-CCHC"/>
    <property type="match status" value="1"/>
</dbReference>
<dbReference type="GO" id="GO:0008270">
    <property type="term" value="F:zinc ion binding"/>
    <property type="evidence" value="ECO:0007669"/>
    <property type="project" value="UniProtKB-KW"/>
</dbReference>
<keyword evidence="1" id="KW-0863">Zinc-finger</keyword>
<keyword evidence="1" id="KW-0479">Metal-binding</keyword>
<reference evidence="4" key="2">
    <citation type="submission" date="2020-11" db="EMBL/GenBank/DDBJ databases">
        <authorList>
            <person name="McCartney M.A."/>
            <person name="Auch B."/>
            <person name="Kono T."/>
            <person name="Mallez S."/>
            <person name="Becker A."/>
            <person name="Gohl D.M."/>
            <person name="Silverstein K.A.T."/>
            <person name="Koren S."/>
            <person name="Bechman K.B."/>
            <person name="Herman A."/>
            <person name="Abrahante J.E."/>
            <person name="Garbe J."/>
        </authorList>
    </citation>
    <scope>NUCLEOTIDE SEQUENCE</scope>
    <source>
        <strain evidence="4">Duluth1</strain>
        <tissue evidence="4">Whole animal</tissue>
    </source>
</reference>
<keyword evidence="1" id="KW-0862">Zinc</keyword>
<keyword evidence="5" id="KW-1185">Reference proteome</keyword>
<dbReference type="AlphaFoldDB" id="A0A9D3YGJ6"/>
<evidence type="ECO:0000256" key="1">
    <source>
        <dbReference type="PROSITE-ProRule" id="PRU00047"/>
    </source>
</evidence>
<proteinExistence type="predicted"/>
<evidence type="ECO:0000313" key="4">
    <source>
        <dbReference type="EMBL" id="KAH3698905.1"/>
    </source>
</evidence>
<gene>
    <name evidence="4" type="ORF">DPMN_073850</name>
</gene>
<dbReference type="InterPro" id="IPR001878">
    <property type="entry name" value="Znf_CCHC"/>
</dbReference>